<sequence>MAAGADDVSAAIAALFGAHAQAYQQLSAQAAQFHQQFVQLMTAGAAQYAGAEAANATPMQQGATYSTDPGQGAAAAARSGHDGGSHVAGAVNAVGRGGPPVADRAAPLSPAAGGSAGLVAGNSGVVASSAGSHVDVAAVGDVTAGEAGGAGAFAPGFIGGNGALLNGQPAVSPAAAATKSETNAHTPAPVQHVEVEDAEGSGWLHGDRAPVLGRALDTGDSFFAPAARDFGPGSFGPSGAGAGGVLGQPGIAAPAD</sequence>
<evidence type="ECO:0000256" key="1">
    <source>
        <dbReference type="SAM" id="MobiDB-lite"/>
    </source>
</evidence>
<proteinExistence type="predicted"/>
<protein>
    <recommendedName>
        <fullName evidence="2">PE domain-containing protein</fullName>
    </recommendedName>
</protein>
<feature type="region of interest" description="Disordered" evidence="1">
    <location>
        <begin position="61"/>
        <end position="86"/>
    </location>
</feature>
<dbReference type="Gene3D" id="1.10.287.850">
    <property type="entry name" value="HP0062-like domain"/>
    <property type="match status" value="1"/>
</dbReference>
<evidence type="ECO:0000313" key="3">
    <source>
        <dbReference type="EMBL" id="OBK23860.1"/>
    </source>
</evidence>
<dbReference type="InterPro" id="IPR038332">
    <property type="entry name" value="PPE_sf"/>
</dbReference>
<evidence type="ECO:0000259" key="2">
    <source>
        <dbReference type="Pfam" id="PF00934"/>
    </source>
</evidence>
<dbReference type="AlphaFoldDB" id="A0A1A3NR57"/>
<organism evidence="3 4">
    <name type="scientific">Mycobacterium asiaticum</name>
    <dbReference type="NCBI Taxonomy" id="1790"/>
    <lineage>
        <taxon>Bacteria</taxon>
        <taxon>Bacillati</taxon>
        <taxon>Actinomycetota</taxon>
        <taxon>Actinomycetes</taxon>
        <taxon>Mycobacteriales</taxon>
        <taxon>Mycobacteriaceae</taxon>
        <taxon>Mycobacterium</taxon>
    </lineage>
</organism>
<reference evidence="3 4" key="1">
    <citation type="submission" date="2016-06" db="EMBL/GenBank/DDBJ databases">
        <authorList>
            <person name="Kjaerup R.B."/>
            <person name="Dalgaard T.S."/>
            <person name="Juul-Madsen H.R."/>
        </authorList>
    </citation>
    <scope>NUCLEOTIDE SEQUENCE [LARGE SCALE GENOMIC DNA]</scope>
    <source>
        <strain evidence="3 4">1165133.8</strain>
    </source>
</reference>
<gene>
    <name evidence="3" type="ORF">A5634_04705</name>
</gene>
<dbReference type="SUPFAM" id="SSF140459">
    <property type="entry name" value="PE/PPE dimer-like"/>
    <property type="match status" value="1"/>
</dbReference>
<dbReference type="InterPro" id="IPR000084">
    <property type="entry name" value="PE-PGRS_N"/>
</dbReference>
<comment type="caution">
    <text evidence="3">The sequence shown here is derived from an EMBL/GenBank/DDBJ whole genome shotgun (WGS) entry which is preliminary data.</text>
</comment>
<feature type="domain" description="PE" evidence="2">
    <location>
        <begin position="1"/>
        <end position="55"/>
    </location>
</feature>
<dbReference type="Pfam" id="PF00934">
    <property type="entry name" value="PE"/>
    <property type="match status" value="1"/>
</dbReference>
<dbReference type="EMBL" id="LZLS01000168">
    <property type="protein sequence ID" value="OBK23860.1"/>
    <property type="molecule type" value="Genomic_DNA"/>
</dbReference>
<name>A0A1A3NR57_MYCAS</name>
<evidence type="ECO:0000313" key="4">
    <source>
        <dbReference type="Proteomes" id="UP000093928"/>
    </source>
</evidence>
<accession>A0A1A3NR57</accession>
<dbReference type="Proteomes" id="UP000093928">
    <property type="component" value="Unassembled WGS sequence"/>
</dbReference>